<feature type="disulfide bond" evidence="14">
    <location>
        <begin position="457"/>
        <end position="535"/>
    </location>
</feature>
<keyword evidence="4 11" id="KW-0410">Iron transport</keyword>
<dbReference type="Proteomes" id="UP000770717">
    <property type="component" value="Unassembled WGS sequence"/>
</dbReference>
<comment type="subunit">
    <text evidence="2">Monomer.</text>
</comment>
<evidence type="ECO:0000256" key="10">
    <source>
        <dbReference type="ARBA" id="ARBA00023157"/>
    </source>
</evidence>
<protein>
    <recommendedName>
        <fullName evidence="16">Transferrin-like domain-containing protein</fullName>
    </recommendedName>
</protein>
<keyword evidence="10 14" id="KW-1015">Disulfide bond</keyword>
<evidence type="ECO:0000313" key="18">
    <source>
        <dbReference type="Proteomes" id="UP000770717"/>
    </source>
</evidence>
<sequence>MMAPYFPLVLCLNMLVFCLAVHKTRNVRWCLTSGSEYKKCMFLAKSCKSSDISLICVKKTSLEDCFIAINNGDADAITVDSGNVYKASLHPYNLKPILAESYGPQKETCNYAVAVVKKSSTFKFNELKNKRSCHTGIGHMAGWYSPLRVLHEKKLLNWTIEETQRAVSKYFSASCVPGANEPNLCKQCTGRGSKKCKPTTDEPYFNSDGALKCLKDNKGDVAFVSNTAVPAELSKNFQLLCPDNTRKSIDQYQQCNLARIPVNAVVTRSAGDKTADILTTIQIAQNKECKLIIAKNAKTLRLKTSVATLIPLPSSMDAFLYLGASHFNSIRAMYVLDPPSKETVRWCTQSKQEMIKCDGWTPVSGGAIECMQASSAEECILQVLKGEADAVTLDGGYLYTAGQCGLVPVMGEYYNQDDLKPCRTSGSKTQGTYYAVAVVKKSNKDISWNNLKGKMSCHTALGRTAGWNVPVGLINKNNNNCDIGSYFSKSCAPGSDINSTFCQLCIGDPQKPLTDTKCSPSDAEAYYGYSGAFRCLVERGDVAFVKHTTVFENTDGKSPTEWAKKLKSSDFELLCLNGSRASVSDYKTCNLAEVPAHAVITRPEKRNSVLKILSKQQTLFGRNGIQAQKFQLFGSQEGKDLLFKDSTQCLLAIDQKITIEDFLGKSYYSAVSALNKCLTTSELLSACMFHSC</sequence>
<feature type="disulfide bond" evidence="14">
    <location>
        <begin position="575"/>
        <end position="589"/>
    </location>
</feature>
<dbReference type="Gene3D" id="3.40.190.10">
    <property type="entry name" value="Periplasmic binding protein-like II"/>
    <property type="match status" value="4"/>
</dbReference>
<accession>A0A8J6KJH8</accession>
<dbReference type="InterPro" id="IPR018195">
    <property type="entry name" value="Transferrin_Fe_BS"/>
</dbReference>
<evidence type="ECO:0000256" key="14">
    <source>
        <dbReference type="PIRSR" id="PIRSR002549-4"/>
    </source>
</evidence>
<dbReference type="AlphaFoldDB" id="A0A8J6KJH8"/>
<feature type="binding site" evidence="13">
    <location>
        <position position="433"/>
    </location>
    <ligand>
        <name>Fe(3+)</name>
        <dbReference type="ChEBI" id="CHEBI:29034"/>
        <label>1</label>
    </ligand>
</feature>
<dbReference type="GO" id="GO:0005886">
    <property type="term" value="C:plasma membrane"/>
    <property type="evidence" value="ECO:0007669"/>
    <property type="project" value="TreeGrafter"/>
</dbReference>
<feature type="disulfide bond" evidence="14">
    <location>
        <begin position="40"/>
        <end position="56"/>
    </location>
</feature>
<keyword evidence="9 11" id="KW-0406">Ion transport</keyword>
<comment type="caution">
    <text evidence="17">The sequence shown here is derived from an EMBL/GenBank/DDBJ whole genome shotgun (WGS) entry which is preliminary data.</text>
</comment>
<dbReference type="OrthoDB" id="9981115at2759"/>
<dbReference type="GO" id="GO:0006826">
    <property type="term" value="P:iron ion transport"/>
    <property type="evidence" value="ECO:0007669"/>
    <property type="project" value="UniProtKB-KW"/>
</dbReference>
<dbReference type="GO" id="GO:0055037">
    <property type="term" value="C:recycling endosome"/>
    <property type="evidence" value="ECO:0007669"/>
    <property type="project" value="TreeGrafter"/>
</dbReference>
<feature type="disulfide bond" evidence="14">
    <location>
        <begin position="404"/>
        <end position="687"/>
    </location>
</feature>
<feature type="disulfide bond" evidence="14">
    <location>
        <begin position="357"/>
        <end position="370"/>
    </location>
</feature>
<keyword evidence="15" id="KW-0732">Signal</keyword>
<feature type="disulfide bond" evidence="14">
    <location>
        <begin position="481"/>
        <end position="677"/>
    </location>
</feature>
<proteinExistence type="inferred from homology"/>
<dbReference type="GO" id="GO:0005769">
    <property type="term" value="C:early endosome"/>
    <property type="evidence" value="ECO:0007669"/>
    <property type="project" value="TreeGrafter"/>
</dbReference>
<evidence type="ECO:0000256" key="7">
    <source>
        <dbReference type="ARBA" id="ARBA00022737"/>
    </source>
</evidence>
<dbReference type="PIRSF" id="PIRSF002549">
    <property type="entry name" value="Transferrin"/>
    <property type="match status" value="1"/>
</dbReference>
<dbReference type="PROSITE" id="PS00207">
    <property type="entry name" value="TRANSFERRIN_LIKE_3"/>
    <property type="match status" value="1"/>
</dbReference>
<feature type="binding site" evidence="12">
    <location>
        <position position="463"/>
    </location>
    <ligand>
        <name>hydrogencarbonate</name>
        <dbReference type="ChEBI" id="CHEBI:17544"/>
        <label>1</label>
    </ligand>
</feature>
<dbReference type="PANTHER" id="PTHR11485">
    <property type="entry name" value="TRANSFERRIN"/>
    <property type="match status" value="1"/>
</dbReference>
<feature type="disulfide bond" evidence="14">
    <location>
        <begin position="133"/>
        <end position="213"/>
    </location>
</feature>
<evidence type="ECO:0000256" key="5">
    <source>
        <dbReference type="ARBA" id="ARBA00022525"/>
    </source>
</evidence>
<feature type="disulfide bond" evidence="14">
    <location>
        <begin position="175"/>
        <end position="188"/>
    </location>
</feature>
<dbReference type="PANTHER" id="PTHR11485:SF31">
    <property type="entry name" value="SEROTRANSFERRIN"/>
    <property type="match status" value="1"/>
</dbReference>
<dbReference type="PRINTS" id="PR00422">
    <property type="entry name" value="TRANSFERRIN"/>
</dbReference>
<comment type="similarity">
    <text evidence="11">Belongs to the transferrin family.</text>
</comment>
<evidence type="ECO:0000256" key="2">
    <source>
        <dbReference type="ARBA" id="ARBA00011245"/>
    </source>
</evidence>
<feature type="domain" description="Transferrin-like" evidence="16">
    <location>
        <begin position="344"/>
        <end position="676"/>
    </location>
</feature>
<feature type="disulfide bond" evidence="14">
    <location>
        <begin position="491"/>
        <end position="505"/>
    </location>
</feature>
<reference evidence="17" key="1">
    <citation type="thesis" date="2020" institute="ProQuest LLC" country="789 East Eisenhower Parkway, Ann Arbor, MI, USA">
        <title>Comparative Genomics and Chromosome Evolution.</title>
        <authorList>
            <person name="Mudd A.B."/>
        </authorList>
    </citation>
    <scope>NUCLEOTIDE SEQUENCE</scope>
    <source>
        <strain evidence="17">HN-11 Male</strain>
        <tissue evidence="17">Kidney and liver</tissue>
    </source>
</reference>
<dbReference type="GO" id="GO:0005615">
    <property type="term" value="C:extracellular space"/>
    <property type="evidence" value="ECO:0007669"/>
    <property type="project" value="InterPro"/>
</dbReference>
<dbReference type="InterPro" id="IPR016357">
    <property type="entry name" value="Transferrin"/>
</dbReference>
<dbReference type="Pfam" id="PF00405">
    <property type="entry name" value="Transferrin"/>
    <property type="match status" value="2"/>
</dbReference>
<evidence type="ECO:0000256" key="8">
    <source>
        <dbReference type="ARBA" id="ARBA00023004"/>
    </source>
</evidence>
<dbReference type="PROSITE" id="PS00206">
    <property type="entry name" value="TRANSFERRIN_LIKE_2"/>
    <property type="match status" value="1"/>
</dbReference>
<dbReference type="PROSITE" id="PS00205">
    <property type="entry name" value="TRANSFERRIN_LIKE_1"/>
    <property type="match status" value="2"/>
</dbReference>
<name>A0A8J6KJH8_ELECQ</name>
<feature type="binding site" evidence="12">
    <location>
        <position position="459"/>
    </location>
    <ligand>
        <name>hydrogencarbonate</name>
        <dbReference type="ChEBI" id="CHEBI:17544"/>
        <label>1</label>
    </ligand>
</feature>
<keyword evidence="8 11" id="KW-0408">Iron</keyword>
<evidence type="ECO:0000256" key="11">
    <source>
        <dbReference type="PIRNR" id="PIRNR002549"/>
    </source>
</evidence>
<dbReference type="InterPro" id="IPR001156">
    <property type="entry name" value="Transferrin-like_dom"/>
</dbReference>
<evidence type="ECO:0000313" key="17">
    <source>
        <dbReference type="EMBL" id="KAG9494511.1"/>
    </source>
</evidence>
<feature type="binding site" evidence="12">
    <location>
        <position position="141"/>
    </location>
    <ligand>
        <name>hydrogencarbonate</name>
        <dbReference type="ChEBI" id="CHEBI:17544"/>
        <label>1</label>
    </ligand>
</feature>
<dbReference type="FunFam" id="3.40.190.10:FF:000095">
    <property type="entry name" value="Lactotransferrin"/>
    <property type="match status" value="1"/>
</dbReference>
<keyword evidence="7" id="KW-0677">Repeat</keyword>
<keyword evidence="3 11" id="KW-0813">Transport</keyword>
<keyword evidence="18" id="KW-1185">Reference proteome</keyword>
<evidence type="ECO:0000259" key="16">
    <source>
        <dbReference type="PROSITE" id="PS51408"/>
    </source>
</evidence>
<feature type="disulfide bond" evidence="14">
    <location>
        <begin position="347"/>
        <end position="379"/>
    </location>
</feature>
<feature type="binding site" evidence="13">
    <location>
        <position position="597"/>
    </location>
    <ligand>
        <name>Fe(3+)</name>
        <dbReference type="ChEBI" id="CHEBI:29034"/>
        <label>1</label>
    </ligand>
</feature>
<feature type="disulfide bond" evidence="14">
    <location>
        <begin position="30"/>
        <end position="65"/>
    </location>
</feature>
<keyword evidence="5" id="KW-0964">Secreted</keyword>
<dbReference type="GO" id="GO:0046872">
    <property type="term" value="F:metal ion binding"/>
    <property type="evidence" value="ECO:0007669"/>
    <property type="project" value="UniProtKB-KW"/>
</dbReference>
<organism evidence="17 18">
    <name type="scientific">Eleutherodactylus coqui</name>
    <name type="common">Puerto Rican coqui</name>
    <dbReference type="NCBI Taxonomy" id="57060"/>
    <lineage>
        <taxon>Eukaryota</taxon>
        <taxon>Metazoa</taxon>
        <taxon>Chordata</taxon>
        <taxon>Craniata</taxon>
        <taxon>Vertebrata</taxon>
        <taxon>Euteleostomi</taxon>
        <taxon>Amphibia</taxon>
        <taxon>Batrachia</taxon>
        <taxon>Anura</taxon>
        <taxon>Neobatrachia</taxon>
        <taxon>Hyloidea</taxon>
        <taxon>Eleutherodactylidae</taxon>
        <taxon>Eleutherodactylinae</taxon>
        <taxon>Eleutherodactylus</taxon>
        <taxon>Eleutherodactylus</taxon>
    </lineage>
</organism>
<dbReference type="GO" id="GO:0019731">
    <property type="term" value="P:antibacterial humoral response"/>
    <property type="evidence" value="ECO:0007669"/>
    <property type="project" value="TreeGrafter"/>
</dbReference>
<evidence type="ECO:0000256" key="15">
    <source>
        <dbReference type="SAM" id="SignalP"/>
    </source>
</evidence>
<evidence type="ECO:0000256" key="6">
    <source>
        <dbReference type="ARBA" id="ARBA00022723"/>
    </source>
</evidence>
<feature type="binding site" evidence="12">
    <location>
        <position position="466"/>
    </location>
    <ligand>
        <name>hydrogencarbonate</name>
        <dbReference type="ChEBI" id="CHEBI:17544"/>
        <label>1</label>
    </ligand>
</feature>
<feature type="disulfide bond" evidence="14">
    <location>
        <begin position="185"/>
        <end position="196"/>
    </location>
</feature>
<feature type="binding site" evidence="12">
    <location>
        <position position="142"/>
    </location>
    <ligand>
        <name>hydrogencarbonate</name>
        <dbReference type="ChEBI" id="CHEBI:17544"/>
        <label>1</label>
    </ligand>
</feature>
<dbReference type="PROSITE" id="PS51408">
    <property type="entry name" value="TRANSFERRIN_LIKE_4"/>
    <property type="match status" value="2"/>
</dbReference>
<evidence type="ECO:0000256" key="12">
    <source>
        <dbReference type="PIRSR" id="PIRSR002549-2"/>
    </source>
</evidence>
<feature type="binding site" evidence="12">
    <location>
        <position position="135"/>
    </location>
    <ligand>
        <name>hydrogencarbonate</name>
        <dbReference type="ChEBI" id="CHEBI:17544"/>
        <label>1</label>
    </ligand>
</feature>
<evidence type="ECO:0000256" key="4">
    <source>
        <dbReference type="ARBA" id="ARBA00022496"/>
    </source>
</evidence>
<dbReference type="SUPFAM" id="SSF53850">
    <property type="entry name" value="Periplasmic binding protein-like II"/>
    <property type="match status" value="2"/>
</dbReference>
<feature type="binding site" evidence="13">
    <location>
        <position position="394"/>
    </location>
    <ligand>
        <name>Fe(3+)</name>
        <dbReference type="ChEBI" id="CHEBI:29034"/>
        <label>1</label>
    </ligand>
</feature>
<feature type="disulfide bond" evidence="14">
    <location>
        <begin position="502"/>
        <end position="518"/>
    </location>
</feature>
<evidence type="ECO:0000256" key="3">
    <source>
        <dbReference type="ARBA" id="ARBA00022448"/>
    </source>
</evidence>
<feature type="binding site" evidence="13">
    <location>
        <position position="529"/>
    </location>
    <ligand>
        <name>Fe(3+)</name>
        <dbReference type="ChEBI" id="CHEBI:29034"/>
        <label>2</label>
    </ligand>
</feature>
<feature type="chain" id="PRO_5035151243" description="Transferrin-like domain-containing protein" evidence="15">
    <location>
        <begin position="21"/>
        <end position="692"/>
    </location>
</feature>
<evidence type="ECO:0000256" key="13">
    <source>
        <dbReference type="PIRSR" id="PIRSR002549-3"/>
    </source>
</evidence>
<feature type="binding site" evidence="13">
    <location>
        <position position="80"/>
    </location>
    <ligand>
        <name>Fe(3+)</name>
        <dbReference type="ChEBI" id="CHEBI:29034"/>
        <label>1</label>
    </ligand>
</feature>
<evidence type="ECO:0000256" key="1">
    <source>
        <dbReference type="ARBA" id="ARBA00004613"/>
    </source>
</evidence>
<feature type="signal peptide" evidence="15">
    <location>
        <begin position="1"/>
        <end position="20"/>
    </location>
</feature>
<dbReference type="EMBL" id="WNTK01000001">
    <property type="protein sequence ID" value="KAG9494511.1"/>
    <property type="molecule type" value="Genomic_DNA"/>
</dbReference>
<feature type="domain" description="Transferrin-like" evidence="16">
    <location>
        <begin position="27"/>
        <end position="338"/>
    </location>
</feature>
<feature type="disulfide bond" evidence="14">
    <location>
        <begin position="241"/>
        <end position="255"/>
    </location>
</feature>
<evidence type="ECO:0000256" key="9">
    <source>
        <dbReference type="ARBA" id="ARBA00023065"/>
    </source>
</evidence>
<comment type="subcellular location">
    <subcellularLocation>
        <location evidence="1">Secreted</location>
    </subcellularLocation>
</comment>
<gene>
    <name evidence="17" type="ORF">GDO78_002041</name>
</gene>
<keyword evidence="6 11" id="KW-0479">Metal-binding</keyword>
<dbReference type="SMART" id="SM00094">
    <property type="entry name" value="TR_FER"/>
    <property type="match status" value="2"/>
</dbReference>
<feature type="binding site" evidence="12">
    <location>
        <position position="465"/>
    </location>
    <ligand>
        <name>hydrogencarbonate</name>
        <dbReference type="ChEBI" id="CHEBI:17544"/>
        <label>1</label>
    </ligand>
</feature>